<organism evidence="1 2">
    <name type="scientific">Carassius auratus</name>
    <name type="common">Goldfish</name>
    <dbReference type="NCBI Taxonomy" id="7957"/>
    <lineage>
        <taxon>Eukaryota</taxon>
        <taxon>Metazoa</taxon>
        <taxon>Chordata</taxon>
        <taxon>Craniata</taxon>
        <taxon>Vertebrata</taxon>
        <taxon>Euteleostomi</taxon>
        <taxon>Actinopterygii</taxon>
        <taxon>Neopterygii</taxon>
        <taxon>Teleostei</taxon>
        <taxon>Ostariophysi</taxon>
        <taxon>Cypriniformes</taxon>
        <taxon>Cyprinidae</taxon>
        <taxon>Cyprininae</taxon>
        <taxon>Carassius</taxon>
    </lineage>
</organism>
<accession>A0A6P6LKE8</accession>
<evidence type="ECO:0000313" key="2">
    <source>
        <dbReference type="RefSeq" id="XP_026083941.1"/>
    </source>
</evidence>
<sequence>MDYFDFDFVIVPFSSSDLERLTELSWHVRNPLIALKSEGWQVDVSEQGSVRLWLQTEALSSAAVLRLILNDAEISSTPTRKINFDKAQGLVEILFDQISGDDEGSYTAQLKDGRAKNQFTLVFVDKKFRDTLAKSQANRHNWKRKLGESTDRSRCINSENSI</sequence>
<dbReference type="FunFam" id="2.60.40.10:FF:000179">
    <property type="entry name" value="Myomesin 2"/>
    <property type="match status" value="1"/>
</dbReference>
<dbReference type="RefSeq" id="XP_026083941.1">
    <property type="nucleotide sequence ID" value="XM_026228156.1"/>
</dbReference>
<proteinExistence type="predicted"/>
<dbReference type="InterPro" id="IPR013783">
    <property type="entry name" value="Ig-like_fold"/>
</dbReference>
<evidence type="ECO:0000313" key="1">
    <source>
        <dbReference type="Proteomes" id="UP000515129"/>
    </source>
</evidence>
<dbReference type="KEGG" id="caua:113059605"/>
<keyword evidence="1" id="KW-1185">Reference proteome</keyword>
<protein>
    <submittedName>
        <fullName evidence="2">Myomesin-3-like</fullName>
    </submittedName>
</protein>
<name>A0A6P6LKE8_CARAU</name>
<dbReference type="Gene3D" id="2.60.40.10">
    <property type="entry name" value="Immunoglobulins"/>
    <property type="match status" value="1"/>
</dbReference>
<reference evidence="2" key="1">
    <citation type="submission" date="2025-08" db="UniProtKB">
        <authorList>
            <consortium name="RefSeq"/>
        </authorList>
    </citation>
    <scope>IDENTIFICATION</scope>
    <source>
        <strain evidence="2">Wakin</strain>
        <tissue evidence="2">Muscle</tissue>
    </source>
</reference>
<dbReference type="Proteomes" id="UP000515129">
    <property type="component" value="Chromosome 41"/>
</dbReference>
<dbReference type="OrthoDB" id="8776562at2759"/>
<dbReference type="GeneID" id="113059605"/>
<dbReference type="AlphaFoldDB" id="A0A6P6LKE8"/>
<gene>
    <name evidence="2" type="primary">LOC113059605</name>
</gene>